<dbReference type="EMBL" id="LT598454">
    <property type="protein sequence ID" value="SCU86097.1"/>
    <property type="molecule type" value="Genomic_DNA"/>
</dbReference>
<protein>
    <submittedName>
        <fullName evidence="2">LADA_0D12244g1_1</fullName>
    </submittedName>
</protein>
<gene>
    <name evidence="2" type="ORF">LADA_0D12244G</name>
</gene>
<dbReference type="Proteomes" id="UP000190274">
    <property type="component" value="Chromosome D"/>
</dbReference>
<evidence type="ECO:0000256" key="1">
    <source>
        <dbReference type="SAM" id="MobiDB-lite"/>
    </source>
</evidence>
<accession>A0A1G4J8N0</accession>
<evidence type="ECO:0000313" key="2">
    <source>
        <dbReference type="EMBL" id="SCU86097.1"/>
    </source>
</evidence>
<sequence>MEHDGISSPSSLSFFSQDNRSSSSVLFVNKSHADASFAPLPGNTPMKWQTVQREFQFDSNSTPSKPNLGDTVEDPARKLLRKRRVTRNNLSGAKPRLRSALHESTTKLDLLDENKFTSFPIPPPIEENLHHKIPTNTTNEVQIRIHADNRRFSVDPRHNNGDHNSCQPIVLVEDYIPEDPKRLKFARSRVSISDLKSKVTKNQSSRLPLKLKTHRTLSTTSSLTLTPHIKDDDSFANMGMIDEAPCRLQGDGYSTKSDNTVVTNMEHILGDVIKHKDDRDEYLQTLNLEHKIRGCVICEKPLYEISSLLEGRHFREIVCSSCTRKYEETAKLLEDYEFETSTDTISESVDSRNMSIESEDLMEETEQVVVPAKRHKTSNQFSPHLINRLHLQLQLQSETEATNNTVDSKTMIWFLEAKKKLRWKWRVSGLLPQFHPGRGYA</sequence>
<dbReference type="OrthoDB" id="4076003at2759"/>
<dbReference type="AlphaFoldDB" id="A0A1G4J8N0"/>
<evidence type="ECO:0000313" key="3">
    <source>
        <dbReference type="Proteomes" id="UP000190274"/>
    </source>
</evidence>
<keyword evidence="3" id="KW-1185">Reference proteome</keyword>
<reference evidence="2 3" key="1">
    <citation type="submission" date="2016-03" db="EMBL/GenBank/DDBJ databases">
        <authorList>
            <person name="Devillers H."/>
        </authorList>
    </citation>
    <scope>NUCLEOTIDE SEQUENCE [LARGE SCALE GENOMIC DNA]</scope>
    <source>
        <strain evidence="2">CBS 10888</strain>
    </source>
</reference>
<name>A0A1G4J8N0_9SACH</name>
<proteinExistence type="predicted"/>
<organism evidence="2 3">
    <name type="scientific">Lachancea dasiensis</name>
    <dbReference type="NCBI Taxonomy" id="1072105"/>
    <lineage>
        <taxon>Eukaryota</taxon>
        <taxon>Fungi</taxon>
        <taxon>Dikarya</taxon>
        <taxon>Ascomycota</taxon>
        <taxon>Saccharomycotina</taxon>
        <taxon>Saccharomycetes</taxon>
        <taxon>Saccharomycetales</taxon>
        <taxon>Saccharomycetaceae</taxon>
        <taxon>Lachancea</taxon>
    </lineage>
</organism>
<feature type="region of interest" description="Disordered" evidence="1">
    <location>
        <begin position="57"/>
        <end position="77"/>
    </location>
</feature>